<feature type="signal peptide" evidence="13">
    <location>
        <begin position="1"/>
        <end position="25"/>
    </location>
</feature>
<dbReference type="PROSITE" id="PS00107">
    <property type="entry name" value="PROTEIN_KINASE_ATP"/>
    <property type="match status" value="1"/>
</dbReference>
<evidence type="ECO:0000256" key="6">
    <source>
        <dbReference type="ARBA" id="ARBA00022741"/>
    </source>
</evidence>
<dbReference type="FunFam" id="1.10.510.10:FF:000590">
    <property type="entry name" value="PR5-like receptor kinase"/>
    <property type="match status" value="1"/>
</dbReference>
<sequence length="601" mass="68036">MLRRILYPGFAALLLLLLVPITCKAKRSHRVCTSSCGNIHNISYPFRLKDDPRSCGEREYELACENNRTILYLYSGKYKVEEINYEIFTIRIVDTGLQKDDCSSLPLHSLTYNNFTLERSTRYQPGNENLHLTFIDCEAPISSSLYKDMAPCSKNSSAHFSLSSIQTYSYVVVGYMSLSDLENSCRIDLEVSFSTRGQKIDNSSCSGIHDGLLYGTDLVWCKCLSSVCPPCVAIVAVRTLFGSPCVVIFLIYKWRRRNLSMYHAIEEFIQAQNNLTPIRYSYSNIKKITKGFKEKLGEGGYGSVYKGKLRSGHFVAVKMMTSSKANGQDFINEVATIGRIHHVNVVQLIGFCVEGSKRALVYDFMPNGSLDKYVFPEKEGNISLLSLEKMYEISLGVAYGIEYLHRGCDTQILHFDIKPHNILLDKNFTPKVSDFGLAKSYPIDHSIVSLTAARGTRGYMAPELFYKNIGGVSYKADVYSFGMLLMEMVGRRKNLNVFAEHSSQIYFPSWVYEQFNEGKDIEMDDATEEGKELSKKLIIVALWCIQLKPSDRPSMNKVVEMLEENVELLQMPPKPLLTPQEVAVEDHVNNKNPVEMSISIK</sequence>
<dbReference type="Gene3D" id="3.30.200.20">
    <property type="entry name" value="Phosphorylase Kinase, domain 1"/>
    <property type="match status" value="1"/>
</dbReference>
<dbReference type="Pfam" id="PF00069">
    <property type="entry name" value="Pkinase"/>
    <property type="match status" value="1"/>
</dbReference>
<comment type="caution">
    <text evidence="15">The sequence shown here is derived from an EMBL/GenBank/DDBJ whole genome shotgun (WGS) entry which is preliminary data.</text>
</comment>
<comment type="subcellular location">
    <subcellularLocation>
        <location evidence="1">Membrane</location>
        <topology evidence="1">Single-pass type I membrane protein</topology>
    </subcellularLocation>
</comment>
<keyword evidence="7" id="KW-0418">Kinase</keyword>
<evidence type="ECO:0000256" key="13">
    <source>
        <dbReference type="SAM" id="SignalP"/>
    </source>
</evidence>
<dbReference type="InterPro" id="IPR025287">
    <property type="entry name" value="WAK_GUB"/>
</dbReference>
<keyword evidence="16" id="KW-1185">Reference proteome</keyword>
<evidence type="ECO:0000256" key="8">
    <source>
        <dbReference type="ARBA" id="ARBA00022840"/>
    </source>
</evidence>
<evidence type="ECO:0000256" key="7">
    <source>
        <dbReference type="ARBA" id="ARBA00022777"/>
    </source>
</evidence>
<dbReference type="GO" id="GO:0016020">
    <property type="term" value="C:membrane"/>
    <property type="evidence" value="ECO:0007669"/>
    <property type="project" value="UniProtKB-SubCell"/>
</dbReference>
<keyword evidence="10" id="KW-0472">Membrane</keyword>
<dbReference type="GO" id="GO:0030247">
    <property type="term" value="F:polysaccharide binding"/>
    <property type="evidence" value="ECO:0007669"/>
    <property type="project" value="InterPro"/>
</dbReference>
<name>A0AA38YZX0_VITRO</name>
<accession>A0AA38YZX0</accession>
<dbReference type="EMBL" id="JARBHA010000016">
    <property type="protein sequence ID" value="KAJ9679786.1"/>
    <property type="molecule type" value="Genomic_DNA"/>
</dbReference>
<dbReference type="SMART" id="SM00220">
    <property type="entry name" value="S_TKc"/>
    <property type="match status" value="1"/>
</dbReference>
<proteinExistence type="predicted"/>
<evidence type="ECO:0000256" key="10">
    <source>
        <dbReference type="ARBA" id="ARBA00023136"/>
    </source>
</evidence>
<dbReference type="PROSITE" id="PS00108">
    <property type="entry name" value="PROTEIN_KINASE_ST"/>
    <property type="match status" value="1"/>
</dbReference>
<dbReference type="InterPro" id="IPR011009">
    <property type="entry name" value="Kinase-like_dom_sf"/>
</dbReference>
<evidence type="ECO:0000256" key="11">
    <source>
        <dbReference type="ARBA" id="ARBA00023180"/>
    </source>
</evidence>
<dbReference type="InterPro" id="IPR045874">
    <property type="entry name" value="LRK10/LRL21-25-like"/>
</dbReference>
<evidence type="ECO:0000256" key="12">
    <source>
        <dbReference type="PROSITE-ProRule" id="PRU10141"/>
    </source>
</evidence>
<keyword evidence="6 12" id="KW-0547">Nucleotide-binding</keyword>
<evidence type="ECO:0000256" key="1">
    <source>
        <dbReference type="ARBA" id="ARBA00004479"/>
    </source>
</evidence>
<reference evidence="15 16" key="1">
    <citation type="journal article" date="2023" name="BMC Biotechnol.">
        <title>Vitis rotundifolia cv Carlos genome sequencing.</title>
        <authorList>
            <person name="Huff M."/>
            <person name="Hulse-Kemp A."/>
            <person name="Scheffler B."/>
            <person name="Youngblood R."/>
            <person name="Simpson S."/>
            <person name="Babiker E."/>
            <person name="Staton M."/>
        </authorList>
    </citation>
    <scope>NUCLEOTIDE SEQUENCE [LARGE SCALE GENOMIC DNA]</scope>
    <source>
        <tissue evidence="15">Leaf</tissue>
    </source>
</reference>
<evidence type="ECO:0000259" key="14">
    <source>
        <dbReference type="PROSITE" id="PS50011"/>
    </source>
</evidence>
<keyword evidence="3" id="KW-0808">Transferase</keyword>
<gene>
    <name evidence="15" type="ORF">PVL29_021636</name>
</gene>
<dbReference type="AlphaFoldDB" id="A0AA38YZX0"/>
<keyword evidence="11" id="KW-0325">Glycoprotein</keyword>
<evidence type="ECO:0000256" key="2">
    <source>
        <dbReference type="ARBA" id="ARBA00022527"/>
    </source>
</evidence>
<dbReference type="InterPro" id="IPR017441">
    <property type="entry name" value="Protein_kinase_ATP_BS"/>
</dbReference>
<dbReference type="InterPro" id="IPR000719">
    <property type="entry name" value="Prot_kinase_dom"/>
</dbReference>
<evidence type="ECO:0000313" key="15">
    <source>
        <dbReference type="EMBL" id="KAJ9679786.1"/>
    </source>
</evidence>
<dbReference type="PROSITE" id="PS50011">
    <property type="entry name" value="PROTEIN_KINASE_DOM"/>
    <property type="match status" value="1"/>
</dbReference>
<feature type="binding site" evidence="12">
    <location>
        <position position="318"/>
    </location>
    <ligand>
        <name>ATP</name>
        <dbReference type="ChEBI" id="CHEBI:30616"/>
    </ligand>
</feature>
<keyword evidence="2" id="KW-0723">Serine/threonine-protein kinase</keyword>
<feature type="chain" id="PRO_5041250209" description="Protein kinase domain-containing protein" evidence="13">
    <location>
        <begin position="26"/>
        <end position="601"/>
    </location>
</feature>
<dbReference type="SUPFAM" id="SSF56112">
    <property type="entry name" value="Protein kinase-like (PK-like)"/>
    <property type="match status" value="1"/>
</dbReference>
<keyword evidence="4" id="KW-0812">Transmembrane</keyword>
<dbReference type="Proteomes" id="UP001168098">
    <property type="component" value="Unassembled WGS sequence"/>
</dbReference>
<evidence type="ECO:0000256" key="3">
    <source>
        <dbReference type="ARBA" id="ARBA00022679"/>
    </source>
</evidence>
<dbReference type="FunFam" id="3.30.200.20:FF:000178">
    <property type="entry name" value="serine/threonine-protein kinase PBS1-like"/>
    <property type="match status" value="1"/>
</dbReference>
<keyword evidence="5 13" id="KW-0732">Signal</keyword>
<feature type="domain" description="Protein kinase" evidence="14">
    <location>
        <begin position="290"/>
        <end position="569"/>
    </location>
</feature>
<dbReference type="Pfam" id="PF13947">
    <property type="entry name" value="GUB_WAK_bind"/>
    <property type="match status" value="1"/>
</dbReference>
<keyword evidence="9" id="KW-1133">Transmembrane helix</keyword>
<evidence type="ECO:0000256" key="4">
    <source>
        <dbReference type="ARBA" id="ARBA00022692"/>
    </source>
</evidence>
<dbReference type="GO" id="GO:0004674">
    <property type="term" value="F:protein serine/threonine kinase activity"/>
    <property type="evidence" value="ECO:0007669"/>
    <property type="project" value="UniProtKB-KW"/>
</dbReference>
<evidence type="ECO:0000313" key="16">
    <source>
        <dbReference type="Proteomes" id="UP001168098"/>
    </source>
</evidence>
<organism evidence="15 16">
    <name type="scientific">Vitis rotundifolia</name>
    <name type="common">Muscadine grape</name>
    <dbReference type="NCBI Taxonomy" id="103349"/>
    <lineage>
        <taxon>Eukaryota</taxon>
        <taxon>Viridiplantae</taxon>
        <taxon>Streptophyta</taxon>
        <taxon>Embryophyta</taxon>
        <taxon>Tracheophyta</taxon>
        <taxon>Spermatophyta</taxon>
        <taxon>Magnoliopsida</taxon>
        <taxon>eudicotyledons</taxon>
        <taxon>Gunneridae</taxon>
        <taxon>Pentapetalae</taxon>
        <taxon>rosids</taxon>
        <taxon>Vitales</taxon>
        <taxon>Vitaceae</taxon>
        <taxon>Viteae</taxon>
        <taxon>Vitis</taxon>
    </lineage>
</organism>
<keyword evidence="8 12" id="KW-0067">ATP-binding</keyword>
<evidence type="ECO:0000256" key="5">
    <source>
        <dbReference type="ARBA" id="ARBA00022729"/>
    </source>
</evidence>
<protein>
    <recommendedName>
        <fullName evidence="14">Protein kinase domain-containing protein</fullName>
    </recommendedName>
</protein>
<dbReference type="Gene3D" id="1.10.510.10">
    <property type="entry name" value="Transferase(Phosphotransferase) domain 1"/>
    <property type="match status" value="1"/>
</dbReference>
<dbReference type="GO" id="GO:0005524">
    <property type="term" value="F:ATP binding"/>
    <property type="evidence" value="ECO:0007669"/>
    <property type="project" value="UniProtKB-UniRule"/>
</dbReference>
<dbReference type="PANTHER" id="PTHR27009">
    <property type="entry name" value="RUST RESISTANCE KINASE LR10-RELATED"/>
    <property type="match status" value="1"/>
</dbReference>
<evidence type="ECO:0000256" key="9">
    <source>
        <dbReference type="ARBA" id="ARBA00022989"/>
    </source>
</evidence>
<dbReference type="InterPro" id="IPR008271">
    <property type="entry name" value="Ser/Thr_kinase_AS"/>
</dbReference>